<feature type="domain" description="GGDEF" evidence="6">
    <location>
        <begin position="510"/>
        <end position="643"/>
    </location>
</feature>
<dbReference type="InterPro" id="IPR013976">
    <property type="entry name" value="HDOD"/>
</dbReference>
<sequence>MVQPIDMKRFAQLKAAGELPSPRGVAIAIIRLTQSNNVSMAELARVIKGDPAFVGRLVKAANGLVAENRRAVVSVQEALMVLGLPAVRTMALGFSLLSHYRKGGCAGFDYGHFWSSSLLMAISMQALMLRVRLAAPDDAFSLGLLARVGELALATLYPDAFSRLLNDIGRNPGLQQVSLEDQAFATNHRELGAAMLTDWGVPDVLVQPVRFHECPEVPGYAEGSREHGLVQCLVLSRAIAQLCLAAESEHERLMGPMLRLSSRLGIGRSDFIALCERVGREWGEWGKLLQLRTEAAPRFGELGNRAAVAVGDRGEPAGSGEAEEARPSKALLLVPEEQCRHALRAALEAAGLAVCEVSSARLAIEMAIDVQPQLVFVQWQREAGDEGQAFVRDLHDMRLRRSLQVVAVLPDNDDDALRWLSEAGADDYLLLPLGGVALKARLQVLLKMLGLQLELEREREELRNFAAELAISNRRLQEAALTDPLTGLPNRRHALEAMQVEWASSIRHSRTLAVMIVDLDELKAINDTHGHDVGDIALRQVSEVLRRALRAQDILCRMGGDEFLVICPDTDLAAVVVVAQRLRAAVEAFEPDTGGPQLRMTVSVGVAIREPGMPGFNSLVKLADQGAYAAKETGRNRVIALQAAGA</sequence>
<comment type="catalytic activity">
    <reaction evidence="2">
        <text>2 GTP = 3',3'-c-di-GMP + 2 diphosphate</text>
        <dbReference type="Rhea" id="RHEA:24898"/>
        <dbReference type="ChEBI" id="CHEBI:33019"/>
        <dbReference type="ChEBI" id="CHEBI:37565"/>
        <dbReference type="ChEBI" id="CHEBI:58805"/>
        <dbReference type="EC" id="2.7.7.65"/>
    </reaction>
</comment>
<organism evidence="8 9">
    <name type="scientific">Thauera mechernichensis</name>
    <dbReference type="NCBI Taxonomy" id="82788"/>
    <lineage>
        <taxon>Bacteria</taxon>
        <taxon>Pseudomonadati</taxon>
        <taxon>Pseudomonadota</taxon>
        <taxon>Betaproteobacteria</taxon>
        <taxon>Rhodocyclales</taxon>
        <taxon>Zoogloeaceae</taxon>
        <taxon>Thauera</taxon>
    </lineage>
</organism>
<dbReference type="Proteomes" id="UP001597158">
    <property type="component" value="Unassembled WGS sequence"/>
</dbReference>
<comment type="caution">
    <text evidence="8">The sequence shown here is derived from an EMBL/GenBank/DDBJ whole genome shotgun (WGS) entry which is preliminary data.</text>
</comment>
<evidence type="ECO:0000313" key="9">
    <source>
        <dbReference type="Proteomes" id="UP001597158"/>
    </source>
</evidence>
<dbReference type="PROSITE" id="PS50887">
    <property type="entry name" value="GGDEF"/>
    <property type="match status" value="1"/>
</dbReference>
<feature type="domain" description="Response regulatory" evidence="5">
    <location>
        <begin position="329"/>
        <end position="446"/>
    </location>
</feature>
<dbReference type="RefSeq" id="WP_277835175.1">
    <property type="nucleotide sequence ID" value="NZ_JARQZE010000021.1"/>
</dbReference>
<dbReference type="PROSITE" id="PS50110">
    <property type="entry name" value="RESPONSE_REGULATORY"/>
    <property type="match status" value="1"/>
</dbReference>
<comment type="caution">
    <text evidence="3">Lacks conserved residue(s) required for the propagation of feature annotation.</text>
</comment>
<keyword evidence="4" id="KW-0175">Coiled coil</keyword>
<dbReference type="NCBIfam" id="TIGR00254">
    <property type="entry name" value="GGDEF"/>
    <property type="match status" value="1"/>
</dbReference>
<evidence type="ECO:0000259" key="6">
    <source>
        <dbReference type="PROSITE" id="PS50887"/>
    </source>
</evidence>
<evidence type="ECO:0000313" key="8">
    <source>
        <dbReference type="EMBL" id="MFD1265664.1"/>
    </source>
</evidence>
<dbReference type="InterPro" id="IPR001789">
    <property type="entry name" value="Sig_transdc_resp-reg_receiver"/>
</dbReference>
<accession>A0ABW3WIR1</accession>
<dbReference type="InterPro" id="IPR011006">
    <property type="entry name" value="CheY-like_superfamily"/>
</dbReference>
<keyword evidence="9" id="KW-1185">Reference proteome</keyword>
<evidence type="ECO:0000259" key="7">
    <source>
        <dbReference type="PROSITE" id="PS51833"/>
    </source>
</evidence>
<proteinExistence type="predicted"/>
<keyword evidence="8" id="KW-0548">Nucleotidyltransferase</keyword>
<dbReference type="InterPro" id="IPR029787">
    <property type="entry name" value="Nucleotide_cyclase"/>
</dbReference>
<dbReference type="PANTHER" id="PTHR45138:SF9">
    <property type="entry name" value="DIGUANYLATE CYCLASE DGCM-RELATED"/>
    <property type="match status" value="1"/>
</dbReference>
<dbReference type="GO" id="GO:0052621">
    <property type="term" value="F:diguanylate cyclase activity"/>
    <property type="evidence" value="ECO:0007669"/>
    <property type="project" value="UniProtKB-EC"/>
</dbReference>
<dbReference type="SUPFAM" id="SSF55073">
    <property type="entry name" value="Nucleotide cyclase"/>
    <property type="match status" value="1"/>
</dbReference>
<evidence type="ECO:0000256" key="3">
    <source>
        <dbReference type="PROSITE-ProRule" id="PRU00169"/>
    </source>
</evidence>
<reference evidence="9" key="1">
    <citation type="journal article" date="2019" name="Int. J. Syst. Evol. Microbiol.">
        <title>The Global Catalogue of Microorganisms (GCM) 10K type strain sequencing project: providing services to taxonomists for standard genome sequencing and annotation.</title>
        <authorList>
            <consortium name="The Broad Institute Genomics Platform"/>
            <consortium name="The Broad Institute Genome Sequencing Center for Infectious Disease"/>
            <person name="Wu L."/>
            <person name="Ma J."/>
        </authorList>
    </citation>
    <scope>NUCLEOTIDE SEQUENCE [LARGE SCALE GENOMIC DNA]</scope>
    <source>
        <strain evidence="9">CCUG 48884</strain>
    </source>
</reference>
<dbReference type="SUPFAM" id="SSF109604">
    <property type="entry name" value="HD-domain/PDEase-like"/>
    <property type="match status" value="1"/>
</dbReference>
<dbReference type="Gene3D" id="1.10.3210.10">
    <property type="entry name" value="Hypothetical protein af1432"/>
    <property type="match status" value="1"/>
</dbReference>
<dbReference type="SUPFAM" id="SSF52172">
    <property type="entry name" value="CheY-like"/>
    <property type="match status" value="1"/>
</dbReference>
<dbReference type="InterPro" id="IPR050469">
    <property type="entry name" value="Diguanylate_Cyclase"/>
</dbReference>
<dbReference type="Pfam" id="PF08668">
    <property type="entry name" value="HDOD"/>
    <property type="match status" value="1"/>
</dbReference>
<dbReference type="PANTHER" id="PTHR45138">
    <property type="entry name" value="REGULATORY COMPONENTS OF SENSORY TRANSDUCTION SYSTEM"/>
    <property type="match status" value="1"/>
</dbReference>
<dbReference type="CDD" id="cd01949">
    <property type="entry name" value="GGDEF"/>
    <property type="match status" value="1"/>
</dbReference>
<dbReference type="EC" id="2.7.7.65" evidence="1"/>
<dbReference type="SMART" id="SM00267">
    <property type="entry name" value="GGDEF"/>
    <property type="match status" value="1"/>
</dbReference>
<evidence type="ECO:0000256" key="4">
    <source>
        <dbReference type="SAM" id="Coils"/>
    </source>
</evidence>
<dbReference type="InterPro" id="IPR043128">
    <property type="entry name" value="Rev_trsase/Diguanyl_cyclase"/>
</dbReference>
<gene>
    <name evidence="8" type="ORF">ACFQ4M_18980</name>
</gene>
<dbReference type="Gene3D" id="3.30.70.270">
    <property type="match status" value="1"/>
</dbReference>
<protein>
    <recommendedName>
        <fullName evidence="1">diguanylate cyclase</fullName>
        <ecNumber evidence="1">2.7.7.65</ecNumber>
    </recommendedName>
</protein>
<dbReference type="InterPro" id="IPR000160">
    <property type="entry name" value="GGDEF_dom"/>
</dbReference>
<keyword evidence="8" id="KW-0808">Transferase</keyword>
<evidence type="ECO:0000256" key="1">
    <source>
        <dbReference type="ARBA" id="ARBA00012528"/>
    </source>
</evidence>
<dbReference type="PROSITE" id="PS51833">
    <property type="entry name" value="HDOD"/>
    <property type="match status" value="1"/>
</dbReference>
<evidence type="ECO:0000259" key="5">
    <source>
        <dbReference type="PROSITE" id="PS50110"/>
    </source>
</evidence>
<feature type="coiled-coil region" evidence="4">
    <location>
        <begin position="448"/>
        <end position="475"/>
    </location>
</feature>
<name>A0ABW3WIR1_9RHOO</name>
<evidence type="ECO:0000256" key="2">
    <source>
        <dbReference type="ARBA" id="ARBA00034247"/>
    </source>
</evidence>
<dbReference type="Gene3D" id="3.40.50.2300">
    <property type="match status" value="1"/>
</dbReference>
<dbReference type="EMBL" id="JBHTMC010000035">
    <property type="protein sequence ID" value="MFD1265664.1"/>
    <property type="molecule type" value="Genomic_DNA"/>
</dbReference>
<dbReference type="Pfam" id="PF00990">
    <property type="entry name" value="GGDEF"/>
    <property type="match status" value="1"/>
</dbReference>
<feature type="domain" description="HDOD" evidence="7">
    <location>
        <begin position="19"/>
        <end position="215"/>
    </location>
</feature>